<dbReference type="AlphaFoldDB" id="A0A2K9MFQ7"/>
<reference evidence="4" key="1">
    <citation type="submission" date="2017-12" db="EMBL/GenBank/DDBJ databases">
        <title>Genomic analysis of Paracoccus sp. CBA4604.</title>
        <authorList>
            <person name="Roh S.W."/>
            <person name="Kim J.Y."/>
            <person name="Kim J.S."/>
        </authorList>
    </citation>
    <scope>NUCLEOTIDE SEQUENCE [LARGE SCALE GENOMIC DNA]</scope>
    <source>
        <strain evidence="4">CBA4604</strain>
    </source>
</reference>
<evidence type="ECO:0000313" key="4">
    <source>
        <dbReference type="Proteomes" id="UP000234882"/>
    </source>
</evidence>
<dbReference type="HAMAP" id="MF_00634">
    <property type="entry name" value="UPF0235"/>
    <property type="match status" value="1"/>
</dbReference>
<accession>A0A2K9MFQ7</accession>
<gene>
    <name evidence="3" type="ORF">CYR75_09485</name>
</gene>
<dbReference type="SUPFAM" id="SSF69786">
    <property type="entry name" value="YggU-like"/>
    <property type="match status" value="1"/>
</dbReference>
<dbReference type="RefSeq" id="WP_101499823.1">
    <property type="nucleotide sequence ID" value="NZ_CP025583.1"/>
</dbReference>
<dbReference type="Proteomes" id="UP000234882">
    <property type="component" value="Chromosome"/>
</dbReference>
<evidence type="ECO:0000256" key="1">
    <source>
        <dbReference type="ARBA" id="ARBA00010364"/>
    </source>
</evidence>
<organism evidence="3 4">
    <name type="scientific">Paracoccus jeotgali</name>
    <dbReference type="NCBI Taxonomy" id="2065379"/>
    <lineage>
        <taxon>Bacteria</taxon>
        <taxon>Pseudomonadati</taxon>
        <taxon>Pseudomonadota</taxon>
        <taxon>Alphaproteobacteria</taxon>
        <taxon>Rhodobacterales</taxon>
        <taxon>Paracoccaceae</taxon>
        <taxon>Paracoccus</taxon>
    </lineage>
</organism>
<comment type="similarity">
    <text evidence="1 2">Belongs to the UPF0235 family.</text>
</comment>
<dbReference type="NCBIfam" id="TIGR00251">
    <property type="entry name" value="DUF167 family protein"/>
    <property type="match status" value="1"/>
</dbReference>
<dbReference type="SMART" id="SM01152">
    <property type="entry name" value="DUF167"/>
    <property type="match status" value="1"/>
</dbReference>
<keyword evidence="4" id="KW-1185">Reference proteome</keyword>
<dbReference type="InterPro" id="IPR036591">
    <property type="entry name" value="YggU-like_sf"/>
</dbReference>
<dbReference type="EMBL" id="CP025583">
    <property type="protein sequence ID" value="AUM74477.1"/>
    <property type="molecule type" value="Genomic_DNA"/>
</dbReference>
<sequence>MWDDLPGLRRFVTPDGRIEVRVTPKAARNRLVVDEHGALRAYVTAAPEQGKATRAVAEMLAKALAVPKTRVVLARGAVSRDKSFRLLE</sequence>
<dbReference type="InterPro" id="IPR003746">
    <property type="entry name" value="DUF167"/>
</dbReference>
<protein>
    <recommendedName>
        <fullName evidence="2">UPF0235 protein CYR75_09485</fullName>
    </recommendedName>
</protein>
<evidence type="ECO:0000313" key="3">
    <source>
        <dbReference type="EMBL" id="AUM74477.1"/>
    </source>
</evidence>
<dbReference type="KEGG" id="paru:CYR75_09485"/>
<dbReference type="Gene3D" id="3.30.1200.10">
    <property type="entry name" value="YggU-like"/>
    <property type="match status" value="1"/>
</dbReference>
<dbReference type="OrthoDB" id="3176309at2"/>
<name>A0A2K9MFQ7_9RHOB</name>
<dbReference type="Pfam" id="PF02594">
    <property type="entry name" value="DUF167"/>
    <property type="match status" value="1"/>
</dbReference>
<proteinExistence type="inferred from homology"/>
<evidence type="ECO:0000256" key="2">
    <source>
        <dbReference type="HAMAP-Rule" id="MF_00634"/>
    </source>
</evidence>